<evidence type="ECO:0000256" key="4">
    <source>
        <dbReference type="ARBA" id="ARBA00022692"/>
    </source>
</evidence>
<feature type="compositionally biased region" description="Gly residues" evidence="7">
    <location>
        <begin position="569"/>
        <end position="582"/>
    </location>
</feature>
<dbReference type="InterPro" id="IPR001173">
    <property type="entry name" value="Glyco_trans_2-like"/>
</dbReference>
<evidence type="ECO:0000259" key="9">
    <source>
        <dbReference type="Pfam" id="PF13632"/>
    </source>
</evidence>
<feature type="domain" description="Glycosyltransferase 2-like" evidence="9">
    <location>
        <begin position="895"/>
        <end position="1084"/>
    </location>
</feature>
<evidence type="ECO:0000256" key="5">
    <source>
        <dbReference type="ARBA" id="ARBA00022989"/>
    </source>
</evidence>
<feature type="transmembrane region" description="Helical" evidence="8">
    <location>
        <begin position="1090"/>
        <end position="1112"/>
    </location>
</feature>
<keyword evidence="4 8" id="KW-0812">Transmembrane</keyword>
<dbReference type="EC" id="2.4.1.12" evidence="10"/>
<feature type="compositionally biased region" description="Basic and acidic residues" evidence="7">
    <location>
        <begin position="33"/>
        <end position="49"/>
    </location>
</feature>
<feature type="compositionally biased region" description="Gly residues" evidence="7">
    <location>
        <begin position="283"/>
        <end position="293"/>
    </location>
</feature>
<keyword evidence="6 8" id="KW-0472">Membrane</keyword>
<keyword evidence="3 10" id="KW-0808">Transferase</keyword>
<feature type="compositionally biased region" description="Polar residues" evidence="7">
    <location>
        <begin position="117"/>
        <end position="126"/>
    </location>
</feature>
<proteinExistence type="predicted"/>
<feature type="compositionally biased region" description="Gly residues" evidence="7">
    <location>
        <begin position="161"/>
        <end position="174"/>
    </location>
</feature>
<evidence type="ECO:0000256" key="6">
    <source>
        <dbReference type="ARBA" id="ARBA00023136"/>
    </source>
</evidence>
<feature type="transmembrane region" description="Helical" evidence="8">
    <location>
        <begin position="705"/>
        <end position="725"/>
    </location>
</feature>
<feature type="transmembrane region" description="Helical" evidence="8">
    <location>
        <begin position="1061"/>
        <end position="1084"/>
    </location>
</feature>
<dbReference type="PANTHER" id="PTHR43867">
    <property type="entry name" value="CELLULOSE SYNTHASE CATALYTIC SUBUNIT A [UDP-FORMING]"/>
    <property type="match status" value="1"/>
</dbReference>
<feature type="compositionally biased region" description="Gly residues" evidence="7">
    <location>
        <begin position="90"/>
        <end position="109"/>
    </location>
</feature>
<dbReference type="Gene3D" id="3.90.550.10">
    <property type="entry name" value="Spore Coat Polysaccharide Biosynthesis Protein SpsA, Chain A"/>
    <property type="match status" value="1"/>
</dbReference>
<feature type="region of interest" description="Disordered" evidence="7">
    <location>
        <begin position="335"/>
        <end position="639"/>
    </location>
</feature>
<dbReference type="SUPFAM" id="SSF53448">
    <property type="entry name" value="Nucleotide-diphospho-sugar transferases"/>
    <property type="match status" value="1"/>
</dbReference>
<feature type="transmembrane region" description="Helical" evidence="8">
    <location>
        <begin position="731"/>
        <end position="756"/>
    </location>
</feature>
<feature type="transmembrane region" description="Helical" evidence="8">
    <location>
        <begin position="1192"/>
        <end position="1211"/>
    </location>
</feature>
<feature type="compositionally biased region" description="Low complexity" evidence="7">
    <location>
        <begin position="212"/>
        <end position="224"/>
    </location>
</feature>
<dbReference type="Proteomes" id="UP000002630">
    <property type="component" value="Unassembled WGS sequence"/>
</dbReference>
<dbReference type="InParanoid" id="D7FP53"/>
<reference evidence="10 11" key="1">
    <citation type="journal article" date="2010" name="Nature">
        <title>The Ectocarpus genome and the independent evolution of multicellularity in brown algae.</title>
        <authorList>
            <person name="Cock J.M."/>
            <person name="Sterck L."/>
            <person name="Rouze P."/>
            <person name="Scornet D."/>
            <person name="Allen A.E."/>
            <person name="Amoutzias G."/>
            <person name="Anthouard V."/>
            <person name="Artiguenave F."/>
            <person name="Aury J.M."/>
            <person name="Badger J.H."/>
            <person name="Beszteri B."/>
            <person name="Billiau K."/>
            <person name="Bonnet E."/>
            <person name="Bothwell J.H."/>
            <person name="Bowler C."/>
            <person name="Boyen C."/>
            <person name="Brownlee C."/>
            <person name="Carrano C.J."/>
            <person name="Charrier B."/>
            <person name="Cho G.Y."/>
            <person name="Coelho S.M."/>
            <person name="Collen J."/>
            <person name="Corre E."/>
            <person name="Da Silva C."/>
            <person name="Delage L."/>
            <person name="Delaroque N."/>
            <person name="Dittami S.M."/>
            <person name="Doulbeau S."/>
            <person name="Elias M."/>
            <person name="Farnham G."/>
            <person name="Gachon C.M."/>
            <person name="Gschloessl B."/>
            <person name="Heesch S."/>
            <person name="Jabbari K."/>
            <person name="Jubin C."/>
            <person name="Kawai H."/>
            <person name="Kimura K."/>
            <person name="Kloareg B."/>
            <person name="Kupper F.C."/>
            <person name="Lang D."/>
            <person name="Le Bail A."/>
            <person name="Leblanc C."/>
            <person name="Lerouge P."/>
            <person name="Lohr M."/>
            <person name="Lopez P.J."/>
            <person name="Martens C."/>
            <person name="Maumus F."/>
            <person name="Michel G."/>
            <person name="Miranda-Saavedra D."/>
            <person name="Morales J."/>
            <person name="Moreau H."/>
            <person name="Motomura T."/>
            <person name="Nagasato C."/>
            <person name="Napoli C.A."/>
            <person name="Nelson D.R."/>
            <person name="Nyvall-Collen P."/>
            <person name="Peters A.F."/>
            <person name="Pommier C."/>
            <person name="Potin P."/>
            <person name="Poulain J."/>
            <person name="Quesneville H."/>
            <person name="Read B."/>
            <person name="Rensing S.A."/>
            <person name="Ritter A."/>
            <person name="Rousvoal S."/>
            <person name="Samanta M."/>
            <person name="Samson G."/>
            <person name="Schroeder D.C."/>
            <person name="Segurens B."/>
            <person name="Strittmatter M."/>
            <person name="Tonon T."/>
            <person name="Tregear J.W."/>
            <person name="Valentin K."/>
            <person name="von Dassow P."/>
            <person name="Yamagishi T."/>
            <person name="Van de Peer Y."/>
            <person name="Wincker P."/>
        </authorList>
    </citation>
    <scope>NUCLEOTIDE SEQUENCE [LARGE SCALE GENOMIC DNA]</scope>
    <source>
        <strain evidence="11">Ec32 / CCAP1310/4</strain>
    </source>
</reference>
<dbReference type="InterPro" id="IPR050321">
    <property type="entry name" value="Glycosyltr_2/OpgH_subfam"/>
</dbReference>
<feature type="compositionally biased region" description="Basic and acidic residues" evidence="7">
    <location>
        <begin position="557"/>
        <end position="566"/>
    </location>
</feature>
<feature type="compositionally biased region" description="Polar residues" evidence="7">
    <location>
        <begin position="199"/>
        <end position="211"/>
    </location>
</feature>
<feature type="compositionally biased region" description="Basic and acidic residues" evidence="7">
    <location>
        <begin position="1"/>
        <end position="11"/>
    </location>
</feature>
<dbReference type="InterPro" id="IPR029044">
    <property type="entry name" value="Nucleotide-diphossugar_trans"/>
</dbReference>
<keyword evidence="11" id="KW-1185">Reference proteome</keyword>
<feature type="compositionally biased region" description="Basic and acidic residues" evidence="7">
    <location>
        <begin position="363"/>
        <end position="375"/>
    </location>
</feature>
<evidence type="ECO:0000256" key="3">
    <source>
        <dbReference type="ARBA" id="ARBA00022679"/>
    </source>
</evidence>
<accession>D7FP53</accession>
<evidence type="ECO:0000256" key="1">
    <source>
        <dbReference type="ARBA" id="ARBA00004141"/>
    </source>
</evidence>
<name>D7FP53_ECTSI</name>
<comment type="subcellular location">
    <subcellularLocation>
        <location evidence="1">Membrane</location>
        <topology evidence="1">Multi-pass membrane protein</topology>
    </subcellularLocation>
</comment>
<feature type="compositionally biased region" description="Low complexity" evidence="7">
    <location>
        <begin position="382"/>
        <end position="420"/>
    </location>
</feature>
<dbReference type="AlphaFoldDB" id="D7FP53"/>
<dbReference type="STRING" id="2880.D7FP53"/>
<evidence type="ECO:0000256" key="7">
    <source>
        <dbReference type="SAM" id="MobiDB-lite"/>
    </source>
</evidence>
<feature type="compositionally biased region" description="Basic and acidic residues" evidence="7">
    <location>
        <begin position="586"/>
        <end position="595"/>
    </location>
</feature>
<evidence type="ECO:0000256" key="2">
    <source>
        <dbReference type="ARBA" id="ARBA00022676"/>
    </source>
</evidence>
<dbReference type="EMBL" id="FN649760">
    <property type="protein sequence ID" value="CBJ30317.1"/>
    <property type="molecule type" value="Genomic_DNA"/>
</dbReference>
<keyword evidence="2 10" id="KW-0328">Glycosyltransferase</keyword>
<evidence type="ECO:0000313" key="10">
    <source>
        <dbReference type="EMBL" id="CBJ30317.1"/>
    </source>
</evidence>
<feature type="transmembrane region" description="Helical" evidence="8">
    <location>
        <begin position="1166"/>
        <end position="1186"/>
    </location>
</feature>
<evidence type="ECO:0000313" key="11">
    <source>
        <dbReference type="Proteomes" id="UP000002630"/>
    </source>
</evidence>
<dbReference type="eggNOG" id="ENOG502S2MV">
    <property type="taxonomic scope" value="Eukaryota"/>
</dbReference>
<feature type="compositionally biased region" description="Low complexity" evidence="7">
    <location>
        <begin position="596"/>
        <end position="607"/>
    </location>
</feature>
<protein>
    <submittedName>
        <fullName evidence="10">Cellulose synthase (UDP-forming), family GT2</fullName>
        <ecNumber evidence="10">2.4.1.12</ecNumber>
    </submittedName>
</protein>
<dbReference type="OrthoDB" id="72851at2759"/>
<dbReference type="GO" id="GO:0016760">
    <property type="term" value="F:cellulose synthase (UDP-forming) activity"/>
    <property type="evidence" value="ECO:0007669"/>
    <property type="project" value="UniProtKB-EC"/>
</dbReference>
<dbReference type="Pfam" id="PF13632">
    <property type="entry name" value="Glyco_trans_2_3"/>
    <property type="match status" value="1"/>
</dbReference>
<feature type="region of interest" description="Disordered" evidence="7">
    <location>
        <begin position="1"/>
        <end position="127"/>
    </location>
</feature>
<evidence type="ECO:0000256" key="8">
    <source>
        <dbReference type="SAM" id="Phobius"/>
    </source>
</evidence>
<dbReference type="GO" id="GO:0016020">
    <property type="term" value="C:membrane"/>
    <property type="evidence" value="ECO:0007669"/>
    <property type="project" value="UniProtKB-SubCell"/>
</dbReference>
<dbReference type="PANTHER" id="PTHR43867:SF2">
    <property type="entry name" value="CELLULOSE SYNTHASE CATALYTIC SUBUNIT A [UDP-FORMING]"/>
    <property type="match status" value="1"/>
</dbReference>
<keyword evidence="5 8" id="KW-1133">Transmembrane helix</keyword>
<feature type="region of interest" description="Disordered" evidence="7">
    <location>
        <begin position="142"/>
        <end position="314"/>
    </location>
</feature>
<gene>
    <name evidence="10" type="ORF">Esi_0185_0053</name>
</gene>
<organism evidence="10 11">
    <name type="scientific">Ectocarpus siliculosus</name>
    <name type="common">Brown alga</name>
    <name type="synonym">Conferva siliculosa</name>
    <dbReference type="NCBI Taxonomy" id="2880"/>
    <lineage>
        <taxon>Eukaryota</taxon>
        <taxon>Sar</taxon>
        <taxon>Stramenopiles</taxon>
        <taxon>Ochrophyta</taxon>
        <taxon>PX clade</taxon>
        <taxon>Phaeophyceae</taxon>
        <taxon>Ectocarpales</taxon>
        <taxon>Ectocarpaceae</taxon>
        <taxon>Ectocarpus</taxon>
    </lineage>
</organism>
<feature type="compositionally biased region" description="Low complexity" evidence="7">
    <location>
        <begin position="270"/>
        <end position="282"/>
    </location>
</feature>
<sequence>MAERKTQDQANRRVVPLGSDGEVAEARATTGRRNSDKLRIKSHSLGRERQARRRVTPLGEDESEEARERGVPVPAVGLPREEPPHPGEPGSNGGGSGGGVGGVDSGDGAAGASTSGQQESPATFTRNAFVAEQLKHLARAVSSIPSSPAVGQEAGWWGDRAAGGGGGGGAGGGDNNPHTGSAPPVFLLQSPASHLYRQLRSTPSTASNTEASGSSSRPLSHSGGAASPNERAAAAAAAAVTLNATTTPPRLGSAPTPGGILQSPGGERGAGAAATTTLAAGSAAGGGGAGGPGVRAAPSPAGPPGVGGAEREAFWSQGSTVQEYLVAQLQQLSQLLDSPPPRREAGPQTGATLPEVAVAVAPEEERRRSVKRSLERAGSGGSSLQYSLSAASSRSGSPFSLDGTTAAMAVTAARRASRGSGSEGGGGEASDESSKIDVEGVEPVSSSTTPSALFSAGRMVTTPLWPPPVPRGAAAPFEGGGLAAASPRPAGDARSPPGGGAGKVKEGERKSPTSVSPPPMVSPSPASAVGNRYGGAVPPSAAGVRPGTRVPSSAAVREGDGDKDVENGTVGGVGGGGVTADGGGDDGGRPGRERSTSAAASSAAASSGHIWSMRSVREGSEESGVLHPTRRRSSYRSRSGASHRLTEAFGRAKLWRRMLESESRTRSAVMAGIEDENRGVLEQGLVLPCAPSDEEKEIYHKTGRCFLVTAGVVSVGALSAGMWLFTFAAPFFYWFAAPTAFIMGYLLLSYFGVAVWGKDFDPEDHAARIRKAQHEHYYPSVDIFLPVCREPTHLLDNTWKYVRALDYPNVTVHVLDDGAKEEVRQLAEMHGFQSSPFGATKAHREQPEWLAWWECERVALRRSRFTDIRRTNIPELKKAGNLRYAFARTSGEVLVIFDADFCPRPEFLKETTPYFKDRDVAILQTPQFFRYREEQTWVEKGAGVTQELFYRMVQVNRNKFDASICVGTCGVYRREALAPFGGTAAIGYSEDVHTGFNCIQLGYKVKYVPQVMAMGTCPDEPRAFFMQQYRWCMGSTTLLSNREFWQSTLTRKQKLCYLSGMFYYSATAITIFTGPLPGMLLIWFKPEAVLWFNISFAVPSILFGYVGMRFWAKQPYDFCCQRVKVIQSYSHLYALKDKIMNTTIPWVPTGGGASSRSSSQAYESSVKLMLVWTMMYTLLTVGGAAWRVTDFPWYHFVPTILLSILNFGLHISTLL</sequence>
<dbReference type="CDD" id="cd06421">
    <property type="entry name" value="CESA_CelA_like"/>
    <property type="match status" value="1"/>
</dbReference>